<keyword evidence="3" id="KW-1185">Reference proteome</keyword>
<dbReference type="GeneID" id="20207907"/>
<organism evidence="2 3">
    <name type="scientific">Helobdella robusta</name>
    <name type="common">Californian leech</name>
    <dbReference type="NCBI Taxonomy" id="6412"/>
    <lineage>
        <taxon>Eukaryota</taxon>
        <taxon>Metazoa</taxon>
        <taxon>Spiralia</taxon>
        <taxon>Lophotrochozoa</taxon>
        <taxon>Annelida</taxon>
        <taxon>Clitellata</taxon>
        <taxon>Hirudinea</taxon>
        <taxon>Rhynchobdellida</taxon>
        <taxon>Glossiphoniidae</taxon>
        <taxon>Helobdella</taxon>
    </lineage>
</organism>
<evidence type="ECO:0000313" key="1">
    <source>
        <dbReference type="EMBL" id="ESN93401.1"/>
    </source>
</evidence>
<sequence length="184" mass="20512">MSRSFHKCFYITAFLDVAKLVMQREGTNNKKGQEGSLWIANLLVLLTPRFFKQFGPNKGVNDEKSEDKGNGKYEEEDGCIGVIGEFVPGGVILKNSEANGPENEWRFSIGPIPGPRRNRQGSENHVATSRQAAAVARKLWTRARVQILVVVASIHTRTLKTEVKKGELQLNMGQSALSDRRTPF</sequence>
<reference evidence="2" key="3">
    <citation type="submission" date="2015-06" db="UniProtKB">
        <authorList>
            <consortium name="EnsemblMetazoa"/>
        </authorList>
    </citation>
    <scope>IDENTIFICATION</scope>
</reference>
<dbReference type="CTD" id="20207907"/>
<dbReference type="EnsemblMetazoa" id="HelroT180931">
    <property type="protein sequence ID" value="HelroP180931"/>
    <property type="gene ID" value="HelroG180931"/>
</dbReference>
<dbReference type="AlphaFoldDB" id="T1FGF8"/>
<protein>
    <submittedName>
        <fullName evidence="1 2">Uncharacterized protein</fullName>
    </submittedName>
</protein>
<dbReference type="HOGENOM" id="CLU_1469785_0_0_1"/>
<dbReference type="RefSeq" id="XP_009028470.1">
    <property type="nucleotide sequence ID" value="XM_009030222.1"/>
</dbReference>
<dbReference type="EMBL" id="KB097612">
    <property type="protein sequence ID" value="ESN93401.1"/>
    <property type="molecule type" value="Genomic_DNA"/>
</dbReference>
<dbReference type="InParanoid" id="T1FGF8"/>
<dbReference type="Proteomes" id="UP000015101">
    <property type="component" value="Unassembled WGS sequence"/>
</dbReference>
<reference evidence="1 3" key="2">
    <citation type="journal article" date="2013" name="Nature">
        <title>Insights into bilaterian evolution from three spiralian genomes.</title>
        <authorList>
            <person name="Simakov O."/>
            <person name="Marletaz F."/>
            <person name="Cho S.J."/>
            <person name="Edsinger-Gonzales E."/>
            <person name="Havlak P."/>
            <person name="Hellsten U."/>
            <person name="Kuo D.H."/>
            <person name="Larsson T."/>
            <person name="Lv J."/>
            <person name="Arendt D."/>
            <person name="Savage R."/>
            <person name="Osoegawa K."/>
            <person name="de Jong P."/>
            <person name="Grimwood J."/>
            <person name="Chapman J.A."/>
            <person name="Shapiro H."/>
            <person name="Aerts A."/>
            <person name="Otillar R.P."/>
            <person name="Terry A.Y."/>
            <person name="Boore J.L."/>
            <person name="Grigoriev I.V."/>
            <person name="Lindberg D.R."/>
            <person name="Seaver E.C."/>
            <person name="Weisblat D.A."/>
            <person name="Putnam N.H."/>
            <person name="Rokhsar D.S."/>
        </authorList>
    </citation>
    <scope>NUCLEOTIDE SEQUENCE</scope>
</reference>
<accession>T1FGF8</accession>
<reference evidence="3" key="1">
    <citation type="submission" date="2012-12" db="EMBL/GenBank/DDBJ databases">
        <authorList>
            <person name="Hellsten U."/>
            <person name="Grimwood J."/>
            <person name="Chapman J.A."/>
            <person name="Shapiro H."/>
            <person name="Aerts A."/>
            <person name="Otillar R.P."/>
            <person name="Terry A.Y."/>
            <person name="Boore J.L."/>
            <person name="Simakov O."/>
            <person name="Marletaz F."/>
            <person name="Cho S.-J."/>
            <person name="Edsinger-Gonzales E."/>
            <person name="Havlak P."/>
            <person name="Kuo D.-H."/>
            <person name="Larsson T."/>
            <person name="Lv J."/>
            <person name="Arendt D."/>
            <person name="Savage R."/>
            <person name="Osoegawa K."/>
            <person name="de Jong P."/>
            <person name="Lindberg D.R."/>
            <person name="Seaver E.C."/>
            <person name="Weisblat D.A."/>
            <person name="Putnam N.H."/>
            <person name="Grigoriev I.V."/>
            <person name="Rokhsar D.S."/>
        </authorList>
    </citation>
    <scope>NUCLEOTIDE SEQUENCE</scope>
</reference>
<evidence type="ECO:0000313" key="2">
    <source>
        <dbReference type="EnsemblMetazoa" id="HelroP180931"/>
    </source>
</evidence>
<dbReference type="KEGG" id="hro:HELRODRAFT_180931"/>
<name>T1FGF8_HELRO</name>
<evidence type="ECO:0000313" key="3">
    <source>
        <dbReference type="Proteomes" id="UP000015101"/>
    </source>
</evidence>
<proteinExistence type="predicted"/>
<dbReference type="EMBL" id="AMQM01007412">
    <property type="status" value="NOT_ANNOTATED_CDS"/>
    <property type="molecule type" value="Genomic_DNA"/>
</dbReference>
<gene>
    <name evidence="2" type="primary">20207907</name>
    <name evidence="1" type="ORF">HELRODRAFT_180931</name>
</gene>